<evidence type="ECO:0000256" key="3">
    <source>
        <dbReference type="ARBA" id="ARBA00012572"/>
    </source>
</evidence>
<proteinExistence type="inferred from homology"/>
<keyword evidence="12" id="KW-1185">Reference proteome</keyword>
<comment type="similarity">
    <text evidence="9">Belongs to the TrpF family.</text>
</comment>
<dbReference type="Pfam" id="PF00697">
    <property type="entry name" value="PRAI"/>
    <property type="match status" value="1"/>
</dbReference>
<evidence type="ECO:0000256" key="6">
    <source>
        <dbReference type="ARBA" id="ARBA00022822"/>
    </source>
</evidence>
<comment type="caution">
    <text evidence="11">The sequence shown here is derived from an EMBL/GenBank/DDBJ whole genome shotgun (WGS) entry which is preliminary data.</text>
</comment>
<evidence type="ECO:0000256" key="9">
    <source>
        <dbReference type="HAMAP-Rule" id="MF_00135"/>
    </source>
</evidence>
<evidence type="ECO:0000256" key="2">
    <source>
        <dbReference type="ARBA" id="ARBA00004664"/>
    </source>
</evidence>
<evidence type="ECO:0000256" key="5">
    <source>
        <dbReference type="ARBA" id="ARBA00022605"/>
    </source>
</evidence>
<evidence type="ECO:0000313" key="12">
    <source>
        <dbReference type="Proteomes" id="UP001501565"/>
    </source>
</evidence>
<keyword evidence="7 9" id="KW-0057">Aromatic amino acid biosynthesis</keyword>
<dbReference type="RefSeq" id="WP_344794571.1">
    <property type="nucleotide sequence ID" value="NZ_BAABBN010000003.1"/>
</dbReference>
<name>A0ABP7LZ11_9GAMM</name>
<keyword evidence="8 9" id="KW-0413">Isomerase</keyword>
<evidence type="ECO:0000313" key="11">
    <source>
        <dbReference type="EMBL" id="GAA3911105.1"/>
    </source>
</evidence>
<evidence type="ECO:0000256" key="1">
    <source>
        <dbReference type="ARBA" id="ARBA00001164"/>
    </source>
</evidence>
<dbReference type="NCBIfam" id="NF002299">
    <property type="entry name" value="PRK01222.1-6"/>
    <property type="match status" value="1"/>
</dbReference>
<dbReference type="SUPFAM" id="SSF51366">
    <property type="entry name" value="Ribulose-phoshate binding barrel"/>
    <property type="match status" value="1"/>
</dbReference>
<evidence type="ECO:0000256" key="7">
    <source>
        <dbReference type="ARBA" id="ARBA00023141"/>
    </source>
</evidence>
<dbReference type="PANTHER" id="PTHR42894:SF1">
    <property type="entry name" value="N-(5'-PHOSPHORIBOSYL)ANTHRANILATE ISOMERASE"/>
    <property type="match status" value="1"/>
</dbReference>
<dbReference type="InterPro" id="IPR011060">
    <property type="entry name" value="RibuloseP-bd_barrel"/>
</dbReference>
<comment type="catalytic activity">
    <reaction evidence="1 9">
        <text>N-(5-phospho-beta-D-ribosyl)anthranilate = 1-(2-carboxyphenylamino)-1-deoxy-D-ribulose 5-phosphate</text>
        <dbReference type="Rhea" id="RHEA:21540"/>
        <dbReference type="ChEBI" id="CHEBI:18277"/>
        <dbReference type="ChEBI" id="CHEBI:58613"/>
        <dbReference type="EC" id="5.3.1.24"/>
    </reaction>
</comment>
<dbReference type="InterPro" id="IPR044643">
    <property type="entry name" value="TrpF_fam"/>
</dbReference>
<dbReference type="InterPro" id="IPR001240">
    <property type="entry name" value="PRAI_dom"/>
</dbReference>
<organism evidence="11 12">
    <name type="scientific">Litoribacillus peritrichatus</name>
    <dbReference type="NCBI Taxonomy" id="718191"/>
    <lineage>
        <taxon>Bacteria</taxon>
        <taxon>Pseudomonadati</taxon>
        <taxon>Pseudomonadota</taxon>
        <taxon>Gammaproteobacteria</taxon>
        <taxon>Oceanospirillales</taxon>
        <taxon>Oceanospirillaceae</taxon>
        <taxon>Litoribacillus</taxon>
    </lineage>
</organism>
<dbReference type="CDD" id="cd00405">
    <property type="entry name" value="PRAI"/>
    <property type="match status" value="1"/>
</dbReference>
<gene>
    <name evidence="9" type="primary">trpF</name>
    <name evidence="11" type="ORF">GCM10022277_02150</name>
</gene>
<evidence type="ECO:0000256" key="4">
    <source>
        <dbReference type="ARBA" id="ARBA00022272"/>
    </source>
</evidence>
<accession>A0ABP7LZ11</accession>
<evidence type="ECO:0000259" key="10">
    <source>
        <dbReference type="Pfam" id="PF00697"/>
    </source>
</evidence>
<dbReference type="InterPro" id="IPR013785">
    <property type="entry name" value="Aldolase_TIM"/>
</dbReference>
<dbReference type="PANTHER" id="PTHR42894">
    <property type="entry name" value="N-(5'-PHOSPHORIBOSYL)ANTHRANILATE ISOMERASE"/>
    <property type="match status" value="1"/>
</dbReference>
<dbReference type="EMBL" id="BAABBN010000003">
    <property type="protein sequence ID" value="GAA3911105.1"/>
    <property type="molecule type" value="Genomic_DNA"/>
</dbReference>
<evidence type="ECO:0000256" key="8">
    <source>
        <dbReference type="ARBA" id="ARBA00023235"/>
    </source>
</evidence>
<dbReference type="GO" id="GO:0016853">
    <property type="term" value="F:isomerase activity"/>
    <property type="evidence" value="ECO:0007669"/>
    <property type="project" value="UniProtKB-KW"/>
</dbReference>
<dbReference type="Gene3D" id="3.20.20.70">
    <property type="entry name" value="Aldolase class I"/>
    <property type="match status" value="1"/>
</dbReference>
<keyword evidence="6 9" id="KW-0822">Tryptophan biosynthesis</keyword>
<dbReference type="Proteomes" id="UP001501565">
    <property type="component" value="Unassembled WGS sequence"/>
</dbReference>
<feature type="domain" description="N-(5'phosphoribosyl) anthranilate isomerase (PRAI)" evidence="10">
    <location>
        <begin position="6"/>
        <end position="201"/>
    </location>
</feature>
<dbReference type="NCBIfam" id="NF002298">
    <property type="entry name" value="PRK01222.1-4"/>
    <property type="match status" value="1"/>
</dbReference>
<protein>
    <recommendedName>
        <fullName evidence="4 9">N-(5'-phosphoribosyl)anthranilate isomerase</fullName>
        <shortName evidence="9">PRAI</shortName>
        <ecNumber evidence="3 9">5.3.1.24</ecNumber>
    </recommendedName>
</protein>
<reference evidence="12" key="1">
    <citation type="journal article" date="2019" name="Int. J. Syst. Evol. Microbiol.">
        <title>The Global Catalogue of Microorganisms (GCM) 10K type strain sequencing project: providing services to taxonomists for standard genome sequencing and annotation.</title>
        <authorList>
            <consortium name="The Broad Institute Genomics Platform"/>
            <consortium name="The Broad Institute Genome Sequencing Center for Infectious Disease"/>
            <person name="Wu L."/>
            <person name="Ma J."/>
        </authorList>
    </citation>
    <scope>NUCLEOTIDE SEQUENCE [LARGE SCALE GENOMIC DNA]</scope>
    <source>
        <strain evidence="12">JCM 17551</strain>
    </source>
</reference>
<sequence length="205" mass="22484">MLRTRAKICGITRTEDALKAIEFGCDALGFVFYPPSPRFVESAVVGEITSQLPPFVSVVGLFVNAEPDLVRQTIKEAGLTCLQFHGDEPPEYCEQFRLPWFKAIRVKDDTDLYHEAKRYDKASALLLDTYKKGVPGGTGEKFNWSLIPDDLGVPVILAGGLDASNVASAIRQVNPYAVDVSGGVEAQKAVKSNEKMIAFMNEVLK</sequence>
<dbReference type="HAMAP" id="MF_00135">
    <property type="entry name" value="PRAI"/>
    <property type="match status" value="1"/>
</dbReference>
<comment type="pathway">
    <text evidence="2 9">Amino-acid biosynthesis; L-tryptophan biosynthesis; L-tryptophan from chorismate: step 3/5.</text>
</comment>
<dbReference type="EC" id="5.3.1.24" evidence="3 9"/>
<keyword evidence="5 9" id="KW-0028">Amino-acid biosynthesis</keyword>